<comment type="caution">
    <text evidence="5">The sequence shown here is derived from an EMBL/GenBank/DDBJ whole genome shotgun (WGS) entry which is preliminary data.</text>
</comment>
<feature type="compositionally biased region" description="Basic and acidic residues" evidence="4">
    <location>
        <begin position="408"/>
        <end position="430"/>
    </location>
</feature>
<organism evidence="5 6">
    <name type="scientific">Lentinula lateritia</name>
    <dbReference type="NCBI Taxonomy" id="40482"/>
    <lineage>
        <taxon>Eukaryota</taxon>
        <taxon>Fungi</taxon>
        <taxon>Dikarya</taxon>
        <taxon>Basidiomycota</taxon>
        <taxon>Agaricomycotina</taxon>
        <taxon>Agaricomycetes</taxon>
        <taxon>Agaricomycetidae</taxon>
        <taxon>Agaricales</taxon>
        <taxon>Marasmiineae</taxon>
        <taxon>Omphalotaceae</taxon>
        <taxon>Lentinula</taxon>
    </lineage>
</organism>
<accession>A0ABQ8V2A8</accession>
<keyword evidence="6" id="KW-1185">Reference proteome</keyword>
<dbReference type="Pfam" id="PF11559">
    <property type="entry name" value="ADIP"/>
    <property type="match status" value="1"/>
</dbReference>
<dbReference type="PANTHER" id="PTHR47057">
    <property type="entry name" value="AFADIN/ALPHA-ACTININ-BINDING"/>
    <property type="match status" value="1"/>
</dbReference>
<feature type="compositionally biased region" description="Low complexity" evidence="4">
    <location>
        <begin position="314"/>
        <end position="323"/>
    </location>
</feature>
<feature type="compositionally biased region" description="Low complexity" evidence="4">
    <location>
        <begin position="491"/>
        <end position="500"/>
    </location>
</feature>
<evidence type="ECO:0000313" key="5">
    <source>
        <dbReference type="EMBL" id="KAJ4470508.1"/>
    </source>
</evidence>
<dbReference type="EMBL" id="JANVFT010000091">
    <property type="protein sequence ID" value="KAJ4470508.1"/>
    <property type="molecule type" value="Genomic_DNA"/>
</dbReference>
<feature type="region of interest" description="Disordered" evidence="4">
    <location>
        <begin position="359"/>
        <end position="510"/>
    </location>
</feature>
<keyword evidence="2 3" id="KW-0175">Coiled coil</keyword>
<dbReference type="Proteomes" id="UP001150217">
    <property type="component" value="Unassembled WGS sequence"/>
</dbReference>
<evidence type="ECO:0000256" key="1">
    <source>
        <dbReference type="ARBA" id="ARBA00009291"/>
    </source>
</evidence>
<dbReference type="InterPro" id="IPR021622">
    <property type="entry name" value="Afadin/alpha-actinin-bd"/>
</dbReference>
<gene>
    <name evidence="5" type="ORF">C8R41DRAFT_984301</name>
</gene>
<evidence type="ECO:0000313" key="6">
    <source>
        <dbReference type="Proteomes" id="UP001150217"/>
    </source>
</evidence>
<feature type="compositionally biased region" description="Polar residues" evidence="4">
    <location>
        <begin position="750"/>
        <end position="765"/>
    </location>
</feature>
<feature type="compositionally biased region" description="Polar residues" evidence="4">
    <location>
        <begin position="367"/>
        <end position="376"/>
    </location>
</feature>
<feature type="region of interest" description="Disordered" evidence="4">
    <location>
        <begin position="314"/>
        <end position="335"/>
    </location>
</feature>
<proteinExistence type="inferred from homology"/>
<protein>
    <submittedName>
        <fullName evidence="5">Afadin and alpha-actinin-binding-domain-containing protein</fullName>
    </submittedName>
</protein>
<sequence>MAMATPMHKTVHWNSQSADMGSPSQFSEESFVSTSSLQYVNSQLVAHGFTTSSGLSLDGLSKGEMDRAVKCFLDLLAQRVKDMSRTEQLSTELRTLRYDHERMVSMHRTATESAANFEREVNLQKSRLATTTKTLQATEAAHKHTNAELQRTRSALQTTRATHQAETKKKEKEIERAMERWHRISDAQAKLGATASGMRFIGSVNTVVEPVVPIVGRGKSYLEIALEEAEKAREQLGKDNLGLKKMLLKAVNEIRNIAFELTPSLREPTNEIEIPVPMTLPDLFPLSPPDFTTMTLSSSLARLRDILGVLSSSTSSISTSPSVSPAPQPMPSPSELEQLHQVIEQLKNELHDSKEQVALQAAENRSAADQPSSTMTILARDNKRQHSAVSEAEEQKKPPQVPTQPGIGKERLSIEIGTRSKEEKPSEKVRNMFAELPLTRDDSDSRSEKMSASNQRSSPRKPHSPSKRFQINIGKATRRTTRVGSTRRRSSSSSFSLSPSQGSKDAEPAFETEVIPRLPPPLSFGASTPPLMSTSSSTESLLPTAFVLPPPSPCASLPPPKPALLLSGASTLPLLMPTFQTSQEQEPCENNRFLSQPSLQSHVPPSATPADPVDSVPQTPLAGAHRAFPYPVAKPLATHMIHAYSPVRPSPLSRILMLGNSPGSPSNIALDPDSSSRGLETLMETDEVENDFLGDGLLKTELFPPTPQSRASSDDEGGLTLAQQLGVSESPPESPVYTRPDFLPQEKKVQSNVVRRSHSSKSITNKARIPSSKPTFGVSKPRTSSTVEKGFGMKVKAKSMGTLPVTKNTTRMSDRLTSVGIGGNEKENSSHASGSASSNLNNDKGIAERSNTKSVDANSRKVDFGRGVSGPRRVPIDSAEAPPIGRRRKP</sequence>
<feature type="coiled-coil region" evidence="3">
    <location>
        <begin position="146"/>
        <end position="180"/>
    </location>
</feature>
<feature type="coiled-coil region" evidence="3">
    <location>
        <begin position="219"/>
        <end position="246"/>
    </location>
</feature>
<evidence type="ECO:0000256" key="4">
    <source>
        <dbReference type="SAM" id="MobiDB-lite"/>
    </source>
</evidence>
<comment type="similarity">
    <text evidence="1">Belongs to the ADIP family.</text>
</comment>
<dbReference type="PANTHER" id="PTHR47057:SF1">
    <property type="entry name" value="AFADIN_ALPHA-ACTININ-BINDING PROTEIN"/>
    <property type="match status" value="1"/>
</dbReference>
<evidence type="ECO:0000256" key="3">
    <source>
        <dbReference type="SAM" id="Coils"/>
    </source>
</evidence>
<feature type="region of interest" description="Disordered" evidence="4">
    <location>
        <begin position="748"/>
        <end position="890"/>
    </location>
</feature>
<name>A0ABQ8V2A8_9AGAR</name>
<feature type="compositionally biased region" description="Low complexity" evidence="4">
    <location>
        <begin position="830"/>
        <end position="842"/>
    </location>
</feature>
<feature type="compositionally biased region" description="Basic residues" evidence="4">
    <location>
        <begin position="476"/>
        <end position="490"/>
    </location>
</feature>
<feature type="compositionally biased region" description="Basic and acidic residues" evidence="4">
    <location>
        <begin position="438"/>
        <end position="449"/>
    </location>
</feature>
<feature type="region of interest" description="Disordered" evidence="4">
    <location>
        <begin position="595"/>
        <end position="614"/>
    </location>
</feature>
<evidence type="ECO:0000256" key="2">
    <source>
        <dbReference type="ARBA" id="ARBA00023054"/>
    </source>
</evidence>
<reference evidence="5" key="1">
    <citation type="submission" date="2022-08" db="EMBL/GenBank/DDBJ databases">
        <title>A Global Phylogenomic Analysis of the Shiitake Genus Lentinula.</title>
        <authorList>
            <consortium name="DOE Joint Genome Institute"/>
            <person name="Sierra-Patev S."/>
            <person name="Min B."/>
            <person name="Naranjo-Ortiz M."/>
            <person name="Looney B."/>
            <person name="Konkel Z."/>
            <person name="Slot J.C."/>
            <person name="Sakamoto Y."/>
            <person name="Steenwyk J.L."/>
            <person name="Rokas A."/>
            <person name="Carro J."/>
            <person name="Camarero S."/>
            <person name="Ferreira P."/>
            <person name="Molpeceres G."/>
            <person name="Ruiz-Duenas F.J."/>
            <person name="Serrano A."/>
            <person name="Henrissat B."/>
            <person name="Drula E."/>
            <person name="Hughes K.W."/>
            <person name="Mata J.L."/>
            <person name="Ishikawa N.K."/>
            <person name="Vargas-Isla R."/>
            <person name="Ushijima S."/>
            <person name="Smith C.A."/>
            <person name="Ahrendt S."/>
            <person name="Andreopoulos W."/>
            <person name="He G."/>
            <person name="Labutti K."/>
            <person name="Lipzen A."/>
            <person name="Ng V."/>
            <person name="Riley R."/>
            <person name="Sandor L."/>
            <person name="Barry K."/>
            <person name="Martinez A.T."/>
            <person name="Xiao Y."/>
            <person name="Gibbons J.G."/>
            <person name="Terashima K."/>
            <person name="Grigoriev I.V."/>
            <person name="Hibbett D.S."/>
        </authorList>
    </citation>
    <scope>NUCLEOTIDE SEQUENCE</scope>
    <source>
        <strain evidence="5">RHP3577 ss4</strain>
    </source>
</reference>